<comment type="function">
    <text evidence="7 8">Key enzyme in folate metabolism. Catalyzes an essential reaction for de novo glycine and purine synthesis, and for DNA precursor synthesis.</text>
</comment>
<dbReference type="GO" id="GO:0070401">
    <property type="term" value="F:NADP+ binding"/>
    <property type="evidence" value="ECO:0007669"/>
    <property type="project" value="UniProtKB-ARBA"/>
</dbReference>
<dbReference type="PRINTS" id="PR00070">
    <property type="entry name" value="DHFR"/>
</dbReference>
<evidence type="ECO:0000313" key="10">
    <source>
        <dbReference type="EMBL" id="RIJ32530.1"/>
    </source>
</evidence>
<comment type="pathway">
    <text evidence="1 8">Cofactor biosynthesis; tetrahydrofolate biosynthesis; 5,6,7,8-tetrahydrofolate from 7,8-dihydrofolate: step 1/1.</text>
</comment>
<dbReference type="UniPathway" id="UPA00077">
    <property type="reaction ID" value="UER00158"/>
</dbReference>
<evidence type="ECO:0000313" key="11">
    <source>
        <dbReference type="Proteomes" id="UP000266385"/>
    </source>
</evidence>
<evidence type="ECO:0000256" key="3">
    <source>
        <dbReference type="ARBA" id="ARBA00012856"/>
    </source>
</evidence>
<dbReference type="SUPFAM" id="SSF53597">
    <property type="entry name" value="Dihydrofolate reductase-like"/>
    <property type="match status" value="1"/>
</dbReference>
<keyword evidence="11" id="KW-1185">Reference proteome</keyword>
<evidence type="ECO:0000256" key="4">
    <source>
        <dbReference type="ARBA" id="ARBA00022563"/>
    </source>
</evidence>
<evidence type="ECO:0000256" key="7">
    <source>
        <dbReference type="ARBA" id="ARBA00025067"/>
    </source>
</evidence>
<dbReference type="EC" id="1.5.1.3" evidence="3 8"/>
<dbReference type="RefSeq" id="WP_119374611.1">
    <property type="nucleotide sequence ID" value="NZ_QWFX01000005.1"/>
</dbReference>
<dbReference type="Gene3D" id="3.40.430.10">
    <property type="entry name" value="Dihydrofolate Reductase, subunit A"/>
    <property type="match status" value="1"/>
</dbReference>
<evidence type="ECO:0000256" key="8">
    <source>
        <dbReference type="PIRNR" id="PIRNR000194"/>
    </source>
</evidence>
<dbReference type="GO" id="GO:0005829">
    <property type="term" value="C:cytosol"/>
    <property type="evidence" value="ECO:0007669"/>
    <property type="project" value="TreeGrafter"/>
</dbReference>
<dbReference type="Pfam" id="PF00186">
    <property type="entry name" value="DHFR_1"/>
    <property type="match status" value="1"/>
</dbReference>
<organism evidence="10 11">
    <name type="scientific">Henriciella mobilis</name>
    <dbReference type="NCBI Taxonomy" id="2305467"/>
    <lineage>
        <taxon>Bacteria</taxon>
        <taxon>Pseudomonadati</taxon>
        <taxon>Pseudomonadota</taxon>
        <taxon>Alphaproteobacteria</taxon>
        <taxon>Hyphomonadales</taxon>
        <taxon>Hyphomonadaceae</taxon>
        <taxon>Henriciella</taxon>
    </lineage>
</organism>
<dbReference type="Proteomes" id="UP000266385">
    <property type="component" value="Unassembled WGS sequence"/>
</dbReference>
<gene>
    <name evidence="10" type="ORF">D1223_01365</name>
</gene>
<name>A0A399RLB9_9PROT</name>
<dbReference type="GO" id="GO:0004146">
    <property type="term" value="F:dihydrofolate reductase activity"/>
    <property type="evidence" value="ECO:0007669"/>
    <property type="project" value="UniProtKB-EC"/>
</dbReference>
<evidence type="ECO:0000256" key="2">
    <source>
        <dbReference type="ARBA" id="ARBA00009539"/>
    </source>
</evidence>
<dbReference type="InterPro" id="IPR012259">
    <property type="entry name" value="DHFR"/>
</dbReference>
<dbReference type="FunFam" id="3.40.430.10:FF:000001">
    <property type="entry name" value="Dihydrofolate reductase"/>
    <property type="match status" value="1"/>
</dbReference>
<dbReference type="PIRSF" id="PIRSF000194">
    <property type="entry name" value="DHFR"/>
    <property type="match status" value="1"/>
</dbReference>
<comment type="catalytic activity">
    <reaction evidence="8">
        <text>(6S)-5,6,7,8-tetrahydrofolate + NADP(+) = 7,8-dihydrofolate + NADPH + H(+)</text>
        <dbReference type="Rhea" id="RHEA:15009"/>
        <dbReference type="ChEBI" id="CHEBI:15378"/>
        <dbReference type="ChEBI" id="CHEBI:57451"/>
        <dbReference type="ChEBI" id="CHEBI:57453"/>
        <dbReference type="ChEBI" id="CHEBI:57783"/>
        <dbReference type="ChEBI" id="CHEBI:58349"/>
        <dbReference type="EC" id="1.5.1.3"/>
    </reaction>
</comment>
<protein>
    <recommendedName>
        <fullName evidence="3 8">Dihydrofolate reductase</fullName>
        <ecNumber evidence="3 8">1.5.1.3</ecNumber>
    </recommendedName>
</protein>
<feature type="domain" description="DHFR" evidence="9">
    <location>
        <begin position="6"/>
        <end position="171"/>
    </location>
</feature>
<keyword evidence="5 8" id="KW-0521">NADP</keyword>
<dbReference type="GO" id="GO:0046655">
    <property type="term" value="P:folic acid metabolic process"/>
    <property type="evidence" value="ECO:0007669"/>
    <property type="project" value="TreeGrafter"/>
</dbReference>
<comment type="caution">
    <text evidence="10">The sequence shown here is derived from an EMBL/GenBank/DDBJ whole genome shotgun (WGS) entry which is preliminary data.</text>
</comment>
<proteinExistence type="inferred from homology"/>
<evidence type="ECO:0000256" key="1">
    <source>
        <dbReference type="ARBA" id="ARBA00004903"/>
    </source>
</evidence>
<dbReference type="GO" id="GO:0046452">
    <property type="term" value="P:dihydrofolate metabolic process"/>
    <property type="evidence" value="ECO:0007669"/>
    <property type="project" value="TreeGrafter"/>
</dbReference>
<evidence type="ECO:0000256" key="5">
    <source>
        <dbReference type="ARBA" id="ARBA00022857"/>
    </source>
</evidence>
<dbReference type="PANTHER" id="PTHR48069:SF3">
    <property type="entry name" value="DIHYDROFOLATE REDUCTASE"/>
    <property type="match status" value="1"/>
</dbReference>
<evidence type="ECO:0000256" key="6">
    <source>
        <dbReference type="ARBA" id="ARBA00023002"/>
    </source>
</evidence>
<accession>A0A399RLB9</accession>
<dbReference type="InterPro" id="IPR001796">
    <property type="entry name" value="DHFR_dom"/>
</dbReference>
<evidence type="ECO:0000259" key="9">
    <source>
        <dbReference type="PROSITE" id="PS51330"/>
    </source>
</evidence>
<dbReference type="GO" id="GO:0006730">
    <property type="term" value="P:one-carbon metabolic process"/>
    <property type="evidence" value="ECO:0007669"/>
    <property type="project" value="UniProtKB-KW"/>
</dbReference>
<sequence>MEEPVKLSMIVARARNGIIGKNGGLPWKLSDDLALFKQTTIGKPIIMGRHTWESLPKRPLPGRQNIIITRDWEYAAEGARVYSNLNAAINSAKAIAARNGEQEVFIIGGQSLYERALPMADILYISEIDADVDGDVSFPEFDESQFREVATKSFENSERNDHAFKLRVLERIRS</sequence>
<dbReference type="AlphaFoldDB" id="A0A399RLB9"/>
<dbReference type="CDD" id="cd00209">
    <property type="entry name" value="DHFR"/>
    <property type="match status" value="1"/>
</dbReference>
<dbReference type="EMBL" id="QWFX01000005">
    <property type="protein sequence ID" value="RIJ32530.1"/>
    <property type="molecule type" value="Genomic_DNA"/>
</dbReference>
<dbReference type="PROSITE" id="PS51330">
    <property type="entry name" value="DHFR_2"/>
    <property type="match status" value="1"/>
</dbReference>
<comment type="similarity">
    <text evidence="2 8">Belongs to the dihydrofolate reductase family.</text>
</comment>
<dbReference type="PANTHER" id="PTHR48069">
    <property type="entry name" value="DIHYDROFOLATE REDUCTASE"/>
    <property type="match status" value="1"/>
</dbReference>
<dbReference type="OrthoDB" id="9804315at2"/>
<dbReference type="InterPro" id="IPR024072">
    <property type="entry name" value="DHFR-like_dom_sf"/>
</dbReference>
<reference evidence="10 11" key="1">
    <citation type="submission" date="2018-08" db="EMBL/GenBank/DDBJ databases">
        <title>Henriciella mobilis sp. nov., isolated from seawater.</title>
        <authorList>
            <person name="Cheng H."/>
            <person name="Wu Y.-H."/>
            <person name="Xu X.-W."/>
            <person name="Guo L.-L."/>
        </authorList>
    </citation>
    <scope>NUCLEOTIDE SEQUENCE [LARGE SCALE GENOMIC DNA]</scope>
    <source>
        <strain evidence="10 11">JN25</strain>
    </source>
</reference>
<dbReference type="GO" id="GO:0046654">
    <property type="term" value="P:tetrahydrofolate biosynthetic process"/>
    <property type="evidence" value="ECO:0007669"/>
    <property type="project" value="UniProtKB-UniPathway"/>
</dbReference>
<keyword evidence="6 8" id="KW-0560">Oxidoreductase</keyword>
<keyword evidence="4 8" id="KW-0554">One-carbon metabolism</keyword>